<organism evidence="11 12">
    <name type="scientific">Agaribacillus aureus</name>
    <dbReference type="NCBI Taxonomy" id="3051825"/>
    <lineage>
        <taxon>Bacteria</taxon>
        <taxon>Pseudomonadati</taxon>
        <taxon>Bacteroidota</taxon>
        <taxon>Cytophagia</taxon>
        <taxon>Cytophagales</taxon>
        <taxon>Splendidivirgaceae</taxon>
        <taxon>Agaribacillus</taxon>
    </lineage>
</organism>
<evidence type="ECO:0000256" key="4">
    <source>
        <dbReference type="ARBA" id="ARBA00022519"/>
    </source>
</evidence>
<proteinExistence type="inferred from homology"/>
<evidence type="ECO:0000256" key="9">
    <source>
        <dbReference type="SAM" id="Phobius"/>
    </source>
</evidence>
<evidence type="ECO:0000256" key="2">
    <source>
        <dbReference type="ARBA" id="ARBA00022448"/>
    </source>
</evidence>
<gene>
    <name evidence="11" type="ORF">QQ020_33455</name>
</gene>
<sequence length="153" mass="16906">MKLREKIDKVLGIVLAVLMAVMVVNVLWQVFTRYVVGEPSSFTDELARYLLIWIGILGAAYVSGKRMHIAIDLVPSRLTPRAQARLSVFVNLIVILFAVTVLVLGGARLVYITLLLEQNSPALQIPLGGVYTIIPISGLLVVYYKISDLLNVK</sequence>
<evidence type="ECO:0000313" key="11">
    <source>
        <dbReference type="EMBL" id="MDN5217026.1"/>
    </source>
</evidence>
<feature type="transmembrane region" description="Helical" evidence="9">
    <location>
        <begin position="12"/>
        <end position="31"/>
    </location>
</feature>
<comment type="caution">
    <text evidence="11">The sequence shown here is derived from an EMBL/GenBank/DDBJ whole genome shotgun (WGS) entry which is preliminary data.</text>
</comment>
<dbReference type="InterPro" id="IPR055348">
    <property type="entry name" value="DctQ"/>
</dbReference>
<feature type="transmembrane region" description="Helical" evidence="9">
    <location>
        <begin position="123"/>
        <end position="144"/>
    </location>
</feature>
<evidence type="ECO:0000256" key="8">
    <source>
        <dbReference type="ARBA" id="ARBA00038436"/>
    </source>
</evidence>
<feature type="transmembrane region" description="Helical" evidence="9">
    <location>
        <begin position="85"/>
        <end position="111"/>
    </location>
</feature>
<dbReference type="InterPro" id="IPR007387">
    <property type="entry name" value="TRAP_DctQ"/>
</dbReference>
<keyword evidence="6 9" id="KW-1133">Transmembrane helix</keyword>
<dbReference type="Pfam" id="PF04290">
    <property type="entry name" value="DctQ"/>
    <property type="match status" value="1"/>
</dbReference>
<feature type="domain" description="Tripartite ATP-independent periplasmic transporters DctQ component" evidence="10">
    <location>
        <begin position="22"/>
        <end position="150"/>
    </location>
</feature>
<evidence type="ECO:0000259" key="10">
    <source>
        <dbReference type="Pfam" id="PF04290"/>
    </source>
</evidence>
<evidence type="ECO:0000256" key="6">
    <source>
        <dbReference type="ARBA" id="ARBA00022989"/>
    </source>
</evidence>
<comment type="similarity">
    <text evidence="8">Belongs to the TRAP transporter small permease family.</text>
</comment>
<name>A0ABT8LKS7_9BACT</name>
<comment type="subcellular location">
    <subcellularLocation>
        <location evidence="1">Cell inner membrane</location>
        <topology evidence="1">Multi-pass membrane protein</topology>
    </subcellularLocation>
</comment>
<feature type="transmembrane region" description="Helical" evidence="9">
    <location>
        <begin position="46"/>
        <end position="64"/>
    </location>
</feature>
<dbReference type="EMBL" id="JAUJEB010000012">
    <property type="protein sequence ID" value="MDN5217026.1"/>
    <property type="molecule type" value="Genomic_DNA"/>
</dbReference>
<keyword evidence="2" id="KW-0813">Transport</keyword>
<dbReference type="Proteomes" id="UP001172083">
    <property type="component" value="Unassembled WGS sequence"/>
</dbReference>
<keyword evidence="7 9" id="KW-0472">Membrane</keyword>
<protein>
    <submittedName>
        <fullName evidence="11">TRAP transporter small permease</fullName>
    </submittedName>
</protein>
<evidence type="ECO:0000256" key="7">
    <source>
        <dbReference type="ARBA" id="ARBA00023136"/>
    </source>
</evidence>
<dbReference type="PANTHER" id="PTHR35011">
    <property type="entry name" value="2,3-DIKETO-L-GULONATE TRAP TRANSPORTER SMALL PERMEASE PROTEIN YIAM"/>
    <property type="match status" value="1"/>
</dbReference>
<reference evidence="11" key="1">
    <citation type="submission" date="2023-06" db="EMBL/GenBank/DDBJ databases">
        <title>Genomic of Agaribacillus aureum.</title>
        <authorList>
            <person name="Wang G."/>
        </authorList>
    </citation>
    <scope>NUCLEOTIDE SEQUENCE</scope>
    <source>
        <strain evidence="11">BMA12</strain>
    </source>
</reference>
<dbReference type="PANTHER" id="PTHR35011:SF2">
    <property type="entry name" value="2,3-DIKETO-L-GULONATE TRAP TRANSPORTER SMALL PERMEASE PROTEIN YIAM"/>
    <property type="match status" value="1"/>
</dbReference>
<accession>A0ABT8LKS7</accession>
<evidence type="ECO:0000256" key="5">
    <source>
        <dbReference type="ARBA" id="ARBA00022692"/>
    </source>
</evidence>
<dbReference type="RefSeq" id="WP_346762362.1">
    <property type="nucleotide sequence ID" value="NZ_JAUJEB010000012.1"/>
</dbReference>
<keyword evidence="3" id="KW-1003">Cell membrane</keyword>
<keyword evidence="4" id="KW-0997">Cell inner membrane</keyword>
<evidence type="ECO:0000313" key="12">
    <source>
        <dbReference type="Proteomes" id="UP001172083"/>
    </source>
</evidence>
<evidence type="ECO:0000256" key="3">
    <source>
        <dbReference type="ARBA" id="ARBA00022475"/>
    </source>
</evidence>
<evidence type="ECO:0000256" key="1">
    <source>
        <dbReference type="ARBA" id="ARBA00004429"/>
    </source>
</evidence>
<keyword evidence="5 9" id="KW-0812">Transmembrane</keyword>
<keyword evidence="12" id="KW-1185">Reference proteome</keyword>